<protein>
    <recommendedName>
        <fullName evidence="4">Transposase</fullName>
    </recommendedName>
</protein>
<keyword evidence="3" id="KW-1185">Reference proteome</keyword>
<dbReference type="EMBL" id="FUIG01000024">
    <property type="protein sequence ID" value="SJM31092.1"/>
    <property type="molecule type" value="Genomic_DNA"/>
</dbReference>
<sequence>MRRSKVLKRICASKQAHAALMHVAQKHALGPDPRVRSGFGTTTCIKTRTESASHESL</sequence>
<feature type="chain" id="PRO_5017730825" description="Transposase" evidence="1">
    <location>
        <begin position="19"/>
        <end position="57"/>
    </location>
</feature>
<name>A0A2P9AIY0_9HYPH</name>
<evidence type="ECO:0008006" key="4">
    <source>
        <dbReference type="Google" id="ProtNLM"/>
    </source>
</evidence>
<evidence type="ECO:0000313" key="2">
    <source>
        <dbReference type="EMBL" id="SJM31092.1"/>
    </source>
</evidence>
<reference evidence="3" key="1">
    <citation type="submission" date="2016-12" db="EMBL/GenBank/DDBJ databases">
        <authorList>
            <person name="Brunel B."/>
        </authorList>
    </citation>
    <scope>NUCLEOTIDE SEQUENCE [LARGE SCALE GENOMIC DNA]</scope>
</reference>
<gene>
    <name evidence="2" type="ORF">BQ8482_180320</name>
</gene>
<evidence type="ECO:0000256" key="1">
    <source>
        <dbReference type="SAM" id="SignalP"/>
    </source>
</evidence>
<dbReference type="Proteomes" id="UP000245698">
    <property type="component" value="Unassembled WGS sequence"/>
</dbReference>
<dbReference type="AlphaFoldDB" id="A0A2P9AIY0"/>
<evidence type="ECO:0000313" key="3">
    <source>
        <dbReference type="Proteomes" id="UP000245698"/>
    </source>
</evidence>
<feature type="signal peptide" evidence="1">
    <location>
        <begin position="1"/>
        <end position="18"/>
    </location>
</feature>
<keyword evidence="1" id="KW-0732">Signal</keyword>
<organism evidence="2 3">
    <name type="scientific">Mesorhizobium delmotii</name>
    <dbReference type="NCBI Taxonomy" id="1631247"/>
    <lineage>
        <taxon>Bacteria</taxon>
        <taxon>Pseudomonadati</taxon>
        <taxon>Pseudomonadota</taxon>
        <taxon>Alphaproteobacteria</taxon>
        <taxon>Hyphomicrobiales</taxon>
        <taxon>Phyllobacteriaceae</taxon>
        <taxon>Mesorhizobium</taxon>
    </lineage>
</organism>
<proteinExistence type="predicted"/>
<accession>A0A2P9AIY0</accession>